<evidence type="ECO:0000313" key="9">
    <source>
        <dbReference type="Proteomes" id="UP000606786"/>
    </source>
</evidence>
<name>W8C3L2_CERCA</name>
<evidence type="ECO:0000259" key="6">
    <source>
        <dbReference type="Pfam" id="PF00151"/>
    </source>
</evidence>
<dbReference type="OrthoDB" id="8183961at2759"/>
<dbReference type="EMBL" id="GAMC01000013">
    <property type="protein sequence ID" value="JAC06543.1"/>
    <property type="molecule type" value="mRNA"/>
</dbReference>
<dbReference type="GO" id="GO:0016042">
    <property type="term" value="P:lipid catabolic process"/>
    <property type="evidence" value="ECO:0007669"/>
    <property type="project" value="TreeGrafter"/>
</dbReference>
<dbReference type="GO" id="GO:0017171">
    <property type="term" value="F:serine hydrolase activity"/>
    <property type="evidence" value="ECO:0007669"/>
    <property type="project" value="TreeGrafter"/>
</dbReference>
<dbReference type="GO" id="GO:0005615">
    <property type="term" value="C:extracellular space"/>
    <property type="evidence" value="ECO:0007669"/>
    <property type="project" value="TreeGrafter"/>
</dbReference>
<keyword evidence="9" id="KW-1185">Reference proteome</keyword>
<dbReference type="Pfam" id="PF00151">
    <property type="entry name" value="Lipase"/>
    <property type="match status" value="1"/>
</dbReference>
<comment type="subcellular location">
    <subcellularLocation>
        <location evidence="1">Secreted</location>
    </subcellularLocation>
</comment>
<dbReference type="AlphaFoldDB" id="W8C3L2"/>
<dbReference type="PANTHER" id="PTHR11610:SF177">
    <property type="entry name" value="IP13478P-RELATED"/>
    <property type="match status" value="1"/>
</dbReference>
<keyword evidence="3" id="KW-0964">Secreted</keyword>
<evidence type="ECO:0000256" key="4">
    <source>
        <dbReference type="RuleBase" id="RU004262"/>
    </source>
</evidence>
<evidence type="ECO:0000256" key="5">
    <source>
        <dbReference type="SAM" id="SignalP"/>
    </source>
</evidence>
<dbReference type="Proteomes" id="UP000606786">
    <property type="component" value="Unassembled WGS sequence"/>
</dbReference>
<reference evidence="7" key="3">
    <citation type="submission" date="2020-11" db="EMBL/GenBank/DDBJ databases">
        <authorList>
            <person name="Whitehead M."/>
        </authorList>
    </citation>
    <scope>NUCLEOTIDE SEQUENCE</scope>
    <source>
        <strain evidence="7">EGII</strain>
    </source>
</reference>
<dbReference type="PRINTS" id="PR00821">
    <property type="entry name" value="TAGLIPASE"/>
</dbReference>
<evidence type="ECO:0000256" key="1">
    <source>
        <dbReference type="ARBA" id="ARBA00004613"/>
    </source>
</evidence>
<comment type="similarity">
    <text evidence="2 4">Belongs to the AB hydrolase superfamily. Lipase family.</text>
</comment>
<reference evidence="8" key="2">
    <citation type="journal article" date="2014" name="BMC Genomics">
        <title>A genomic perspective to assessing quality of mass-reared SIT flies used in Mediterranean fruit fly (Ceratitis capitata) eradication in California.</title>
        <authorList>
            <person name="Calla B."/>
            <person name="Hall B."/>
            <person name="Hou S."/>
            <person name="Geib S.M."/>
        </authorList>
    </citation>
    <scope>NUCLEOTIDE SEQUENCE</scope>
</reference>
<feature type="domain" description="Lipase" evidence="6">
    <location>
        <begin position="36"/>
        <end position="314"/>
    </location>
</feature>
<organism evidence="8">
    <name type="scientific">Ceratitis capitata</name>
    <name type="common">Mediterranean fruit fly</name>
    <name type="synonym">Tephritis capitata</name>
    <dbReference type="NCBI Taxonomy" id="7213"/>
    <lineage>
        <taxon>Eukaryota</taxon>
        <taxon>Metazoa</taxon>
        <taxon>Ecdysozoa</taxon>
        <taxon>Arthropoda</taxon>
        <taxon>Hexapoda</taxon>
        <taxon>Insecta</taxon>
        <taxon>Pterygota</taxon>
        <taxon>Neoptera</taxon>
        <taxon>Endopterygota</taxon>
        <taxon>Diptera</taxon>
        <taxon>Brachycera</taxon>
        <taxon>Muscomorpha</taxon>
        <taxon>Tephritoidea</taxon>
        <taxon>Tephritidae</taxon>
        <taxon>Ceratitis</taxon>
        <taxon>Ceratitis</taxon>
    </lineage>
</organism>
<dbReference type="CDD" id="cd00707">
    <property type="entry name" value="Pancreat_lipase_like"/>
    <property type="match status" value="1"/>
</dbReference>
<protein>
    <submittedName>
        <fullName evidence="7">(Mediterranean fruit fly) hypothetical protein</fullName>
    </submittedName>
    <submittedName>
        <fullName evidence="8">Pancreatic triacylglycerol lipase</fullName>
    </submittedName>
</protein>
<gene>
    <name evidence="8" type="primary">LIPP</name>
    <name evidence="7" type="ORF">CCAP1982_LOCUS8941</name>
</gene>
<dbReference type="InterPro" id="IPR029058">
    <property type="entry name" value="AB_hydrolase_fold"/>
</dbReference>
<sequence length="375" mass="42335">MRALQVFLMVLLCKIFHNWLSANPIQGLFDPKCFVAKSECPNENVTFWLYTKATANEPLKLDPLNLQQTDFPTRRPVKILIHGYTGHRDFAPNTFIRPVLLEHEDVYVISPDYGPLVREPCYASAVENLALVSRCLGQLINNLVGKGIVRNEDLHVIGFSLGAQVAGQTANYVANKLPRITGLDPAKPLFITAGNERKLSKDDADFVDVIHTDVLGRGMMHPMGHVDFYPNFGYIQPGCEIEAAPGSCNHERAPRFYAESIIPKYEFWSSRCSNWLYFVLNICSVATNDAMMGYHIDKSLTGIYFLKTSNSTPFALGRITEKVTQVKPKWRQHYELDMLNEEACDQLLMCRFLRYGVDNPAADDGTDVILPPDFH</sequence>
<dbReference type="FunFam" id="3.40.50.1820:FF:000076">
    <property type="entry name" value="phospholipase A1"/>
    <property type="match status" value="1"/>
</dbReference>
<evidence type="ECO:0000313" key="8">
    <source>
        <dbReference type="EMBL" id="JAC06543.1"/>
    </source>
</evidence>
<dbReference type="SUPFAM" id="SSF53474">
    <property type="entry name" value="alpha/beta-Hydrolases"/>
    <property type="match status" value="1"/>
</dbReference>
<dbReference type="InterPro" id="IPR000734">
    <property type="entry name" value="TAG_lipase"/>
</dbReference>
<evidence type="ECO:0000256" key="3">
    <source>
        <dbReference type="ARBA" id="ARBA00022525"/>
    </source>
</evidence>
<evidence type="ECO:0000256" key="2">
    <source>
        <dbReference type="ARBA" id="ARBA00010701"/>
    </source>
</evidence>
<dbReference type="GO" id="GO:0016298">
    <property type="term" value="F:lipase activity"/>
    <property type="evidence" value="ECO:0007669"/>
    <property type="project" value="InterPro"/>
</dbReference>
<dbReference type="InterPro" id="IPR033906">
    <property type="entry name" value="Lipase_N"/>
</dbReference>
<keyword evidence="5" id="KW-0732">Signal</keyword>
<reference evidence="8" key="1">
    <citation type="submission" date="2013-07" db="EMBL/GenBank/DDBJ databases">
        <authorList>
            <person name="Geib S."/>
        </authorList>
    </citation>
    <scope>NUCLEOTIDE SEQUENCE</scope>
</reference>
<dbReference type="EMBL" id="CAJHJT010000012">
    <property type="protein sequence ID" value="CAD7000464.1"/>
    <property type="molecule type" value="Genomic_DNA"/>
</dbReference>
<evidence type="ECO:0000313" key="7">
    <source>
        <dbReference type="EMBL" id="CAD7000464.1"/>
    </source>
</evidence>
<feature type="signal peptide" evidence="5">
    <location>
        <begin position="1"/>
        <end position="22"/>
    </location>
</feature>
<accession>W8C3L2</accession>
<dbReference type="Gene3D" id="3.40.50.1820">
    <property type="entry name" value="alpha/beta hydrolase"/>
    <property type="match status" value="1"/>
</dbReference>
<dbReference type="InterPro" id="IPR013818">
    <property type="entry name" value="Lipase"/>
</dbReference>
<dbReference type="PANTHER" id="PTHR11610">
    <property type="entry name" value="LIPASE"/>
    <property type="match status" value="1"/>
</dbReference>
<proteinExistence type="evidence at transcript level"/>
<feature type="chain" id="PRO_5033979959" evidence="5">
    <location>
        <begin position="23"/>
        <end position="375"/>
    </location>
</feature>